<feature type="compositionally biased region" description="Gly residues" evidence="5">
    <location>
        <begin position="60"/>
        <end position="71"/>
    </location>
</feature>
<sequence>MLSSSAEVNEATHMVPRPSDDFVAPPSPAALELEDPDVLALMALGDDEEQAAAAQAGAVQPGGSGGGGGGDPTDKALKLERFSGAPNTISLVEWRRRFVALSAARGWTWPVVLAKLKAFLTGPAARLVDVYQLPQDPKAAVEAVWVALDKAYGLTPSQAIARLRAATYDPAVPGPSVDDLAANIIEWCTVAWGFLSPADRDSVAATLFWASLPKTSQTKHIYGQLTAGKQPGSLTLVASVEAARPLFEEERDAAVELSLVGAPAPPQGGPTRQRGPPGSRAGSSGPYGKGRNRGRRGGAGKGKGRSSSLDEMAQLTSLLKSFMRSHSHAQPSPGGDSAAAESRKCFACDTGCSLTLLPRSVVRRLGAAPDPASASLLHGSHSSRIHGIAGATTGTVCVVLDEPLPSIAGRPIDGLLGMDFVSACGSVAISYDADGFPLVRMGAPTTALPNVPSALLSPVGCTATSSVPRRDFGVQVTDGCDCPVSRLHDLGTVRSDTHTVVTDVVETGDFVLRKLSPQSSPDVDAPSFWEVEWKWLDGVPPRHIMPPDYGTAKHNARLVGLWHEAVEEWISGGWVVPTPLEDLQATSPLLLIPQEHKLSTPVRPVIDLKWINDRLCSLPNELRAGPIECPSHIRRWRAFPAPLEELRLLDLRKAFLQIHLLDHQSYYIGLRLRWKDPSSYRMVRLPFGLAISPKVLEVVLDRVLSPFAGQLDKYLDDIILPASLVDSVRRTLLSNGFPTKPPEPLLSARVLGLQCSANGWWHRRGPVPVLEQFSRRGVHRWAGRFVSHYPLAGWARPAFSAIKRLACVRHDGHKALWDEPLDPQVLHACECLQRDIDQRGDSVGGQWQYNLAGPWRLFTDSSQHAYGTVLCIGGVTVEDATHLRRVGDRRHINLAELDALVRGLQLVDKYIRALRWTSRLPLTICCDNRSAVSWVTRHLAKHWRSVAGLHSTLVENRLRTLRDITQALRLDITVEYVESGRNLADPLSRIPSYCHPRNFAVPAAASALLVPPPADRTRDADGRVVLTTADALRPLADALHDHEGSQSLYGRLRELVSFPNLREYCRSFVRDCPACRLGKVTVSAAVEAGLHRPTPTPRAVEPWQGVHMDIVGPYKDHDLFITTLVDNFSGYLLVRVSRSTPTAQVAASLFRDVFERFNTLPVTVYHDGGSQFLAAEFLAALRWAGSVGCRSPVASSWTNGKVERVHRVLNERVRCHVPTGLTFAAFKEVVTRATIRYNTAPVRRHGFNPHQLLFTFPAWPFPGVDPSFRPLSATVEVSTPSPPPAQSGAIGRRSRVPQVGEIWLTRRHGLLKKHSRPFELCRILRQLSSKVFIIRTATSTRARPAHLHHLKFISPTAAARLDLGALRSPGEGGV</sequence>
<dbReference type="InterPro" id="IPR043502">
    <property type="entry name" value="DNA/RNA_pol_sf"/>
</dbReference>
<dbReference type="SUPFAM" id="SSF56672">
    <property type="entry name" value="DNA/RNA polymerases"/>
    <property type="match status" value="1"/>
</dbReference>
<keyword evidence="2" id="KW-0548">Nucleotidyltransferase</keyword>
<evidence type="ECO:0000313" key="8">
    <source>
        <dbReference type="EMBL" id="KAF4757588.1"/>
    </source>
</evidence>
<keyword evidence="4" id="KW-0255">Endonuclease</keyword>
<dbReference type="InterPro" id="IPR055475">
    <property type="entry name" value="DUF7047"/>
</dbReference>
<evidence type="ECO:0000256" key="3">
    <source>
        <dbReference type="ARBA" id="ARBA00022722"/>
    </source>
</evidence>
<dbReference type="EMBL" id="JABANO010002477">
    <property type="protein sequence ID" value="KAF4757588.1"/>
    <property type="molecule type" value="Genomic_DNA"/>
</dbReference>
<dbReference type="InterPro" id="IPR012337">
    <property type="entry name" value="RNaseH-like_sf"/>
</dbReference>
<dbReference type="Proteomes" id="UP000553632">
    <property type="component" value="Unassembled WGS sequence"/>
</dbReference>
<dbReference type="Proteomes" id="UP000574390">
    <property type="component" value="Unassembled WGS sequence"/>
</dbReference>
<dbReference type="GO" id="GO:0015074">
    <property type="term" value="P:DNA integration"/>
    <property type="evidence" value="ECO:0007669"/>
    <property type="project" value="InterPro"/>
</dbReference>
<gene>
    <name evidence="7" type="ORF">FOZ62_023398</name>
    <name evidence="8" type="ORF">FOZ63_025105</name>
</gene>
<dbReference type="PANTHER" id="PTHR37984">
    <property type="entry name" value="PROTEIN CBG26694"/>
    <property type="match status" value="1"/>
</dbReference>
<dbReference type="Gene3D" id="3.30.420.10">
    <property type="entry name" value="Ribonuclease H-like superfamily/Ribonuclease H"/>
    <property type="match status" value="2"/>
</dbReference>
<dbReference type="InterPro" id="IPR050951">
    <property type="entry name" value="Retrovirus_Pol_polyprotein"/>
</dbReference>
<keyword evidence="9" id="KW-1185">Reference proteome</keyword>
<comment type="caution">
    <text evidence="8">The sequence shown here is derived from an EMBL/GenBank/DDBJ whole genome shotgun (WGS) entry which is preliminary data.</text>
</comment>
<evidence type="ECO:0000256" key="2">
    <source>
        <dbReference type="ARBA" id="ARBA00022695"/>
    </source>
</evidence>
<dbReference type="OMA" id="ECPSHIR"/>
<feature type="region of interest" description="Disordered" evidence="5">
    <location>
        <begin position="260"/>
        <end position="310"/>
    </location>
</feature>
<feature type="domain" description="Integrase catalytic" evidence="6">
    <location>
        <begin position="1098"/>
        <end position="1257"/>
    </location>
</feature>
<feature type="region of interest" description="Disordered" evidence="5">
    <location>
        <begin position="50"/>
        <end position="75"/>
    </location>
</feature>
<dbReference type="PANTHER" id="PTHR37984:SF5">
    <property type="entry name" value="PROTEIN NYNRIN-LIKE"/>
    <property type="match status" value="1"/>
</dbReference>
<evidence type="ECO:0000256" key="5">
    <source>
        <dbReference type="SAM" id="MobiDB-lite"/>
    </source>
</evidence>
<feature type="compositionally biased region" description="Low complexity" evidence="5">
    <location>
        <begin position="269"/>
        <end position="286"/>
    </location>
</feature>
<feature type="region of interest" description="Disordered" evidence="5">
    <location>
        <begin position="1"/>
        <end position="29"/>
    </location>
</feature>
<dbReference type="InterPro" id="IPR021109">
    <property type="entry name" value="Peptidase_aspartic_dom_sf"/>
</dbReference>
<dbReference type="GO" id="GO:0016779">
    <property type="term" value="F:nucleotidyltransferase activity"/>
    <property type="evidence" value="ECO:0007669"/>
    <property type="project" value="UniProtKB-KW"/>
</dbReference>
<protein>
    <recommendedName>
        <fullName evidence="6">Integrase catalytic domain-containing protein</fullName>
    </recommendedName>
</protein>
<dbReference type="InterPro" id="IPR036397">
    <property type="entry name" value="RNaseH_sf"/>
</dbReference>
<feature type="compositionally biased region" description="Basic residues" evidence="5">
    <location>
        <begin position="290"/>
        <end position="304"/>
    </location>
</feature>
<dbReference type="Gene3D" id="2.40.70.10">
    <property type="entry name" value="Acid Proteases"/>
    <property type="match status" value="1"/>
</dbReference>
<evidence type="ECO:0000256" key="4">
    <source>
        <dbReference type="ARBA" id="ARBA00022759"/>
    </source>
</evidence>
<name>A0A7J6UKP8_PEROL</name>
<evidence type="ECO:0000313" key="7">
    <source>
        <dbReference type="EMBL" id="KAF4722770.1"/>
    </source>
</evidence>
<dbReference type="Pfam" id="PF23088">
    <property type="entry name" value="DUF7047"/>
    <property type="match status" value="1"/>
</dbReference>
<dbReference type="PROSITE" id="PS50994">
    <property type="entry name" value="INTEGRASE"/>
    <property type="match status" value="1"/>
</dbReference>
<evidence type="ECO:0000256" key="1">
    <source>
        <dbReference type="ARBA" id="ARBA00022679"/>
    </source>
</evidence>
<keyword evidence="1" id="KW-0808">Transferase</keyword>
<dbReference type="EMBL" id="JABANM010020478">
    <property type="protein sequence ID" value="KAF4722770.1"/>
    <property type="molecule type" value="Genomic_DNA"/>
</dbReference>
<dbReference type="InterPro" id="IPR001584">
    <property type="entry name" value="Integrase_cat-core"/>
</dbReference>
<keyword evidence="4" id="KW-0378">Hydrolase</keyword>
<evidence type="ECO:0000313" key="10">
    <source>
        <dbReference type="Proteomes" id="UP000574390"/>
    </source>
</evidence>
<dbReference type="GO" id="GO:0004519">
    <property type="term" value="F:endonuclease activity"/>
    <property type="evidence" value="ECO:0007669"/>
    <property type="project" value="UniProtKB-KW"/>
</dbReference>
<dbReference type="SUPFAM" id="SSF53098">
    <property type="entry name" value="Ribonuclease H-like"/>
    <property type="match status" value="1"/>
</dbReference>
<dbReference type="GO" id="GO:0003676">
    <property type="term" value="F:nucleic acid binding"/>
    <property type="evidence" value="ECO:0007669"/>
    <property type="project" value="InterPro"/>
</dbReference>
<reference evidence="9 10" key="1">
    <citation type="submission" date="2020-04" db="EMBL/GenBank/DDBJ databases">
        <title>Perkinsus olseni comparative genomics.</title>
        <authorList>
            <person name="Bogema D.R."/>
        </authorList>
    </citation>
    <scope>NUCLEOTIDE SEQUENCE [LARGE SCALE GENOMIC DNA]</scope>
    <source>
        <strain evidence="7">ATCC PRA-205</strain>
        <strain evidence="8 9">ATCC PRA-207</strain>
    </source>
</reference>
<evidence type="ECO:0000313" key="9">
    <source>
        <dbReference type="Proteomes" id="UP000553632"/>
    </source>
</evidence>
<accession>A0A7J6UKP8</accession>
<keyword evidence="3" id="KW-0540">Nuclease</keyword>
<evidence type="ECO:0000259" key="6">
    <source>
        <dbReference type="PROSITE" id="PS50994"/>
    </source>
</evidence>
<proteinExistence type="predicted"/>
<organism evidence="8 9">
    <name type="scientific">Perkinsus olseni</name>
    <name type="common">Perkinsus atlanticus</name>
    <dbReference type="NCBI Taxonomy" id="32597"/>
    <lineage>
        <taxon>Eukaryota</taxon>
        <taxon>Sar</taxon>
        <taxon>Alveolata</taxon>
        <taxon>Perkinsozoa</taxon>
        <taxon>Perkinsea</taxon>
        <taxon>Perkinsida</taxon>
        <taxon>Perkinsidae</taxon>
        <taxon>Perkinsus</taxon>
    </lineage>
</organism>